<feature type="transmembrane region" description="Helical" evidence="1">
    <location>
        <begin position="191"/>
        <end position="207"/>
    </location>
</feature>
<feature type="transmembrane region" description="Helical" evidence="1">
    <location>
        <begin position="153"/>
        <end position="171"/>
    </location>
</feature>
<protein>
    <recommendedName>
        <fullName evidence="4">MFS transporter</fullName>
    </recommendedName>
</protein>
<proteinExistence type="predicted"/>
<name>A0ABX5IES2_9STAP</name>
<keyword evidence="1" id="KW-0472">Membrane</keyword>
<feature type="transmembrane region" description="Helical" evidence="1">
    <location>
        <begin position="250"/>
        <end position="267"/>
    </location>
</feature>
<feature type="transmembrane region" description="Helical" evidence="1">
    <location>
        <begin position="273"/>
        <end position="299"/>
    </location>
</feature>
<gene>
    <name evidence="2" type="ORF">BU607_04980</name>
</gene>
<feature type="transmembrane region" description="Helical" evidence="1">
    <location>
        <begin position="34"/>
        <end position="54"/>
    </location>
</feature>
<keyword evidence="3" id="KW-1185">Reference proteome</keyword>
<keyword evidence="1" id="KW-1133">Transmembrane helix</keyword>
<feature type="transmembrane region" description="Helical" evidence="1">
    <location>
        <begin position="338"/>
        <end position="357"/>
    </location>
</feature>
<sequence>MNSKHINLIYLFTILSSSLFYAFATTQLISQTTLSPFTIILISTSLELIIYFDLNYVKGGTRLSTRSLSILGVILLIAAQILLMPLVNHSLVLIVLYLICTYLFNVYLLNVENHIVDSSTDTRTGLISITTLRTLSKLIGFGLGPLFQYLSLWYFSLFLIFTFIILASLNIKNHHSSVKAKLSIKSLNEKYIIFILLSLASISVFIIPKLVQTLHDKDLLDYSSLPFVLPGVCALIYLKYLKYTRFNNNLLLKCVTSLILIIVFLTLDFLNVFFFINIFIISIIITLNIAITIDIRAYFISHNSHINLKNLLQFLNLISAMSLLAFSILGLWLIHIPVITLLLNASTLILLIIVIPFKRALNQSSES</sequence>
<evidence type="ECO:0000313" key="2">
    <source>
        <dbReference type="EMBL" id="PTH18497.1"/>
    </source>
</evidence>
<feature type="transmembrane region" description="Helical" evidence="1">
    <location>
        <begin position="90"/>
        <end position="109"/>
    </location>
</feature>
<evidence type="ECO:0008006" key="4">
    <source>
        <dbReference type="Google" id="ProtNLM"/>
    </source>
</evidence>
<comment type="caution">
    <text evidence="2">The sequence shown here is derived from an EMBL/GenBank/DDBJ whole genome shotgun (WGS) entry which is preliminary data.</text>
</comment>
<dbReference type="Proteomes" id="UP000242694">
    <property type="component" value="Unassembled WGS sequence"/>
</dbReference>
<feature type="transmembrane region" description="Helical" evidence="1">
    <location>
        <begin position="130"/>
        <end position="147"/>
    </location>
</feature>
<feature type="transmembrane region" description="Helical" evidence="1">
    <location>
        <begin position="311"/>
        <end position="332"/>
    </location>
</feature>
<feature type="transmembrane region" description="Helical" evidence="1">
    <location>
        <begin position="66"/>
        <end position="84"/>
    </location>
</feature>
<feature type="transmembrane region" description="Helical" evidence="1">
    <location>
        <begin position="219"/>
        <end position="238"/>
    </location>
</feature>
<evidence type="ECO:0000313" key="3">
    <source>
        <dbReference type="Proteomes" id="UP000242694"/>
    </source>
</evidence>
<reference evidence="2 3" key="1">
    <citation type="journal article" date="2016" name="Front. Microbiol.">
        <title>Comprehensive Phylogenetic Analysis of Bovine Non-aureus Staphylococci Species Based on Whole-Genome Sequencing.</title>
        <authorList>
            <person name="Naushad S."/>
            <person name="Barkema H.W."/>
            <person name="Luby C."/>
            <person name="Condas L.A."/>
            <person name="Nobrega D.B."/>
            <person name="Carson D.A."/>
            <person name="De Buck J."/>
        </authorList>
    </citation>
    <scope>NUCLEOTIDE SEQUENCE [LARGE SCALE GENOMIC DNA]</scope>
    <source>
        <strain evidence="2 3">SNUC 993</strain>
    </source>
</reference>
<dbReference type="EMBL" id="PZDI01000016">
    <property type="protein sequence ID" value="PTH18497.1"/>
    <property type="molecule type" value="Genomic_DNA"/>
</dbReference>
<keyword evidence="1" id="KW-0812">Transmembrane</keyword>
<organism evidence="2 3">
    <name type="scientific">Staphylococcus auricularis</name>
    <dbReference type="NCBI Taxonomy" id="29379"/>
    <lineage>
        <taxon>Bacteria</taxon>
        <taxon>Bacillati</taxon>
        <taxon>Bacillota</taxon>
        <taxon>Bacilli</taxon>
        <taxon>Bacillales</taxon>
        <taxon>Staphylococcaceae</taxon>
        <taxon>Staphylococcus</taxon>
    </lineage>
</organism>
<accession>A0ABX5IES2</accession>
<evidence type="ECO:0000256" key="1">
    <source>
        <dbReference type="SAM" id="Phobius"/>
    </source>
</evidence>